<comment type="catalytic activity">
    <reaction evidence="5">
        <text>glycyl-tRNA(Gly) + acetyl-CoA = N-acetylglycyl-tRNA(Gly) + CoA + H(+)</text>
        <dbReference type="Rhea" id="RHEA:81867"/>
        <dbReference type="Rhea" id="RHEA-COMP:9683"/>
        <dbReference type="Rhea" id="RHEA-COMP:19766"/>
        <dbReference type="ChEBI" id="CHEBI:15378"/>
        <dbReference type="ChEBI" id="CHEBI:57287"/>
        <dbReference type="ChEBI" id="CHEBI:57288"/>
        <dbReference type="ChEBI" id="CHEBI:78522"/>
        <dbReference type="ChEBI" id="CHEBI:232036"/>
    </reaction>
</comment>
<accession>A0ABS7IHG3</accession>
<evidence type="ECO:0000256" key="4">
    <source>
        <dbReference type="ARBA" id="ARBA00023315"/>
    </source>
</evidence>
<dbReference type="PANTHER" id="PTHR36449:SF1">
    <property type="entry name" value="ACETYLTRANSFERASE"/>
    <property type="match status" value="1"/>
</dbReference>
<keyword evidence="3" id="KW-0808">Transferase</keyword>
<organism evidence="7 8">
    <name type="scientific">Rhizobium lentis</name>
    <dbReference type="NCBI Taxonomy" id="1138194"/>
    <lineage>
        <taxon>Bacteria</taxon>
        <taxon>Pseudomonadati</taxon>
        <taxon>Pseudomonadota</taxon>
        <taxon>Alphaproteobacteria</taxon>
        <taxon>Hyphomicrobiales</taxon>
        <taxon>Rhizobiaceae</taxon>
        <taxon>Rhizobium/Agrobacterium group</taxon>
        <taxon>Rhizobium</taxon>
    </lineage>
</organism>
<dbReference type="SUPFAM" id="SSF55729">
    <property type="entry name" value="Acyl-CoA N-acyltransferases (Nat)"/>
    <property type="match status" value="1"/>
</dbReference>
<feature type="domain" description="N-acetyltransferase" evidence="6">
    <location>
        <begin position="1"/>
        <end position="164"/>
    </location>
</feature>
<evidence type="ECO:0000313" key="8">
    <source>
        <dbReference type="Proteomes" id="UP000770629"/>
    </source>
</evidence>
<evidence type="ECO:0000256" key="2">
    <source>
        <dbReference type="ARBA" id="ARBA00022649"/>
    </source>
</evidence>
<dbReference type="PANTHER" id="PTHR36449">
    <property type="entry name" value="ACETYLTRANSFERASE-RELATED"/>
    <property type="match status" value="1"/>
</dbReference>
<gene>
    <name evidence="7" type="ORF">HJB60_11585</name>
</gene>
<dbReference type="InterPro" id="IPR000182">
    <property type="entry name" value="GNAT_dom"/>
</dbReference>
<keyword evidence="1" id="KW-0678">Repressor</keyword>
<sequence length="164" mass="17796">MTLSPPAPLADHHELAEFSSGVPELDDWLRRRARANQASGASRTFVVCEANRVVAYYALASGAVRLPEAPGRFRRNMPDPIPVAVLGRLAIDRSYQGRGLGRALVRDAGLRLLNAAEIIGIRALLVHAISDEARAFYEAVGFLPSPSDPMMLMVGLHDLDSALR</sequence>
<dbReference type="Proteomes" id="UP000770629">
    <property type="component" value="Unassembled WGS sequence"/>
</dbReference>
<evidence type="ECO:0000313" key="7">
    <source>
        <dbReference type="EMBL" id="MBX5089806.1"/>
    </source>
</evidence>
<dbReference type="RefSeq" id="WP_221119503.1">
    <property type="nucleotide sequence ID" value="NZ_JABDYF010000004.1"/>
</dbReference>
<dbReference type="EMBL" id="JABDYF010000004">
    <property type="protein sequence ID" value="MBX5089806.1"/>
    <property type="molecule type" value="Genomic_DNA"/>
</dbReference>
<dbReference type="CDD" id="cd04301">
    <property type="entry name" value="NAT_SF"/>
    <property type="match status" value="1"/>
</dbReference>
<keyword evidence="2" id="KW-1277">Toxin-antitoxin system</keyword>
<keyword evidence="8" id="KW-1185">Reference proteome</keyword>
<dbReference type="Pfam" id="PF13508">
    <property type="entry name" value="Acetyltransf_7"/>
    <property type="match status" value="1"/>
</dbReference>
<protein>
    <submittedName>
        <fullName evidence="7">GNAT family N-acetyltransferase</fullName>
    </submittedName>
</protein>
<dbReference type="InterPro" id="IPR016181">
    <property type="entry name" value="Acyl_CoA_acyltransferase"/>
</dbReference>
<evidence type="ECO:0000256" key="1">
    <source>
        <dbReference type="ARBA" id="ARBA00022491"/>
    </source>
</evidence>
<keyword evidence="4" id="KW-0012">Acyltransferase</keyword>
<evidence type="ECO:0000256" key="5">
    <source>
        <dbReference type="ARBA" id="ARBA00049880"/>
    </source>
</evidence>
<reference evidence="7 8" key="1">
    <citation type="submission" date="2020-04" db="EMBL/GenBank/DDBJ databases">
        <title>Global-level population genomics: horizontal gene transfer, symbiosis and evolution in Rhizobia.</title>
        <authorList>
            <person name="Gai Y."/>
        </authorList>
    </citation>
    <scope>NUCLEOTIDE SEQUENCE [LARGE SCALE GENOMIC DNA]</scope>
    <source>
        <strain evidence="7 8">BLR33</strain>
    </source>
</reference>
<proteinExistence type="predicted"/>
<dbReference type="PROSITE" id="PS51186">
    <property type="entry name" value="GNAT"/>
    <property type="match status" value="1"/>
</dbReference>
<evidence type="ECO:0000259" key="6">
    <source>
        <dbReference type="PROSITE" id="PS51186"/>
    </source>
</evidence>
<comment type="caution">
    <text evidence="7">The sequence shown here is derived from an EMBL/GenBank/DDBJ whole genome shotgun (WGS) entry which is preliminary data.</text>
</comment>
<evidence type="ECO:0000256" key="3">
    <source>
        <dbReference type="ARBA" id="ARBA00022679"/>
    </source>
</evidence>
<name>A0ABS7IHG3_9HYPH</name>
<dbReference type="Gene3D" id="3.40.630.30">
    <property type="match status" value="1"/>
</dbReference>